<feature type="region of interest" description="Disordered" evidence="1">
    <location>
        <begin position="1865"/>
        <end position="1887"/>
    </location>
</feature>
<evidence type="ECO:0000313" key="5">
    <source>
        <dbReference type="EMBL" id="RJP59555.1"/>
    </source>
</evidence>
<name>A0A3A4R0C2_9BACT</name>
<keyword evidence="3" id="KW-0732">Signal</keyword>
<keyword evidence="5" id="KW-0547">Nucleotide-binding</keyword>
<feature type="transmembrane region" description="Helical" evidence="2">
    <location>
        <begin position="1410"/>
        <end position="1430"/>
    </location>
</feature>
<evidence type="ECO:0000256" key="3">
    <source>
        <dbReference type="SAM" id="SignalP"/>
    </source>
</evidence>
<sequence length="2269" mass="259426">MVTLLKNKSFIKTIALICLFALLHSDYKCVAAAPEHNSSPPVSVPPLLTESITDTPSGRPQVYLIEDAHCVPSVQKRITDTLRELYQSHGINRVFIEGCSGDQDFSYLRLYPLEQERKQILTDNIEKGIITGVEYFASTFPAEHDLYITGLEDSRLYDDNKTALKAVSEQMDIRNQLFEFVNELNNWISENTSPEIAGYVSEINNNNLLHVVESLMKDRDILIQSELFADYAAMENYFKTIRILSSINLETVFLEANALISDEVILKNIRIDKKQLYNRIARFYLLPSQKDDIDFEILRCIRGSNRYANLERYLSNNLALKGTDLSLIDRQMHEFLIEYLYTLCTSDMERAVLRSYFTFQKVDRLIELKCSAEEARQYLNKPFMDSLVEYVSELPSHLAERQLSMVNSILPVMFEAMNFYQKAIQRDKAIQDNFLRAYTELKDPCVVIMGGFHSSKFRDFLTAENIPVTVIRPHSNDEPELLHKIYYQHFMTGFNMTETVYNKNSLGTQPILSASGQGQMGPSAIWFNQILGSLVDAVRPVPALASNWVSAMKKNLVYAVSRVKMLIILSSIIALLGVQSPLFAQAVTPPAVTPAPIVTQTPRPLSIEQRMAAYAQRIQIDRSQLLADLTSTDRLLQAIALKELIERNDYSTIQSVFETTDSLALRQILLGKVMQEKQYATLANMFMFLENQSRLAQQQTAQGTAPIPVQPAIDPYLDQTFQLFDLMMISTVQSDLSFLSNTNEIKDVATRQSLKYMFVYYIEHSAGNTQQRFIDAIFQITELSDLYGIYNSYTEPQASVQRQIIFDPQKPNMYYSHSLDLMRTLARNKLMEISLQARLDNILSRSTKGITASIYAEDYADAMVLKGMFDVKHPDFIPAFKAYFPEVFESVASNLEQKFADARSQLVISPSQAYQREFKQVSPDQQKLFIYDNQKFQSDIEMIDWYASMGVMHSVDYLIRTSTDNDLIENVLRQYYIHNIPKLNEFHAYFSTINPYISDRILTLLHESFLMNPDKYFDLKTNNDVVMQALLKLARFQRLNSFYPSVWYYLLDNIQSEYSLALIVEDNKIAGTVLTQDELKDVEQELSNRFVMFTLNTTIEDLKLKEQKYAFSDRTQTINQILTDLNLLQSRLSTPDRLIAKYNLESAYKTWREKMHSIAQDQFIRPHVLTRVFNLSLLPVAVTGGMILVSYLLLWFGISGFKFRKKKNAVEQPVVELTQPQQETPETNMSFMEINLFLDDFSRLKPHEITIEDLDALHATLKKTKSQLKYFINLEVVNNIFQTLYTCSRMPDQDTYFHTQAQTVFKQMQKILGNGDDEYVLFKPQAVGQKSVKADPPRFLEVLLSVFTFGHSQKRIVAEMNKLIDMSGFTDNYNILRRRLALFRLLYLFAKLGFFSVLAMAPVIDLTLGFVSISLVIIFQTFDIFLYFLAVRGNEEMKDWFRMQFSRVAKFDNRIEFEKAAEAVAEGETARWTIMSIWINIIGAFAVVTFISPWFLIPYITIITLVFFIWKKMIGEEENVYVKKSDFYAPLFGTIAKIVIPAIGLSFGFLLQAFIVTNLYEAMVQFGGGQFLRVFSKAAHSLKKLRLTLEDVIGNGNIVSEQSWQSDEPAYQEVPQKIDTFIFDNISSAILNKAEQPIVDQISLKFKRRELIYINAVSGMGKTTLARLLAHYYKTTTGSTSIEVNGKKIAVSADNFSHKSLRKMFNYLKFDHIPHLPVKDILDDANVSPKMFLQFIGKFLPHISQQHLEKPLNDFPVNEKKFLMLAAYFYINKPKFLVLDDLLTGVSEDITKLMVDFLTKARNIYGTTTIIIDEQVHNSLLPEFDAKYAFTAGKIVPFKEKVKFGMWLKTPVSDEKTAPEYIAEEKSSEARITMPPSSDQAGADQWSGSEPVHNFMEAVHSQLPAVPSSKEILDPVVRANITAIASVAGLIIDFTNLDDANDRLRLFMKYQKGPSVEQEAAQIISNILVEENGTGPLPSVFRDKEELLVQIVNELKTTKKLGDIRLTSIYNVLSTDRVAKLVSYEMDTGFHWPLTAFVSDVATYVNIFNSEDTQHRLKLWHDYTHAPKDSAPYVAGEVIGRLLAKQKTTAHAPSDNPFTTVNITLHTLELIIGSSSLSSLFESLLKNINAEKLSVFVDTELARRREDMLNSHFSVLQNEANETITGKTIYEIWGIKMLFDQLNVSYALLPHMLKTYSYVELRHKFFIIRDAGAPVTSVSMRMNSAEELREYASKYQLGQEIKELNAEKIAPIRTNQRFAPVCAILDSAA</sequence>
<feature type="transmembrane region" description="Helical" evidence="2">
    <location>
        <begin position="1477"/>
        <end position="1510"/>
    </location>
</feature>
<feature type="domain" description="ABC transporter" evidence="4">
    <location>
        <begin position="1621"/>
        <end position="1857"/>
    </location>
</feature>
<keyword evidence="2" id="KW-0812">Transmembrane</keyword>
<dbReference type="Proteomes" id="UP000266426">
    <property type="component" value="Unassembled WGS sequence"/>
</dbReference>
<feature type="chain" id="PRO_5017308599" evidence="3">
    <location>
        <begin position="32"/>
        <end position="2269"/>
    </location>
</feature>
<dbReference type="InterPro" id="IPR027417">
    <property type="entry name" value="P-loop_NTPase"/>
</dbReference>
<evidence type="ECO:0000313" key="6">
    <source>
        <dbReference type="Proteomes" id="UP000266426"/>
    </source>
</evidence>
<evidence type="ECO:0000256" key="2">
    <source>
        <dbReference type="SAM" id="Phobius"/>
    </source>
</evidence>
<dbReference type="Gene3D" id="3.40.50.300">
    <property type="entry name" value="P-loop containing nucleotide triphosphate hydrolases"/>
    <property type="match status" value="1"/>
</dbReference>
<dbReference type="PROSITE" id="PS50893">
    <property type="entry name" value="ABC_TRANSPORTER_2"/>
    <property type="match status" value="1"/>
</dbReference>
<dbReference type="InterPro" id="IPR003439">
    <property type="entry name" value="ABC_transporter-like_ATP-bd"/>
</dbReference>
<proteinExistence type="predicted"/>
<protein>
    <submittedName>
        <fullName evidence="5">ATP-binding cassette domain-containing protein</fullName>
    </submittedName>
</protein>
<organism evidence="5 6">
    <name type="scientific">Candidatus Auribacter fodinae</name>
    <dbReference type="NCBI Taxonomy" id="2093366"/>
    <lineage>
        <taxon>Bacteria</taxon>
        <taxon>Pseudomonadati</taxon>
        <taxon>Candidatus Auribacterota</taxon>
        <taxon>Candidatus Auribacteria</taxon>
        <taxon>Candidatus Auribacterales</taxon>
        <taxon>Candidatus Auribacteraceae</taxon>
        <taxon>Candidatus Auribacter</taxon>
    </lineage>
</organism>
<keyword evidence="2" id="KW-1133">Transmembrane helix</keyword>
<dbReference type="Pfam" id="PF00005">
    <property type="entry name" value="ABC_tran"/>
    <property type="match status" value="1"/>
</dbReference>
<feature type="transmembrane region" description="Helical" evidence="2">
    <location>
        <begin position="1385"/>
        <end position="1404"/>
    </location>
</feature>
<feature type="transmembrane region" description="Helical" evidence="2">
    <location>
        <begin position="1175"/>
        <end position="1198"/>
    </location>
</feature>
<comment type="caution">
    <text evidence="5">The sequence shown here is derived from an EMBL/GenBank/DDBJ whole genome shotgun (WGS) entry which is preliminary data.</text>
</comment>
<dbReference type="GO" id="GO:0016887">
    <property type="term" value="F:ATP hydrolysis activity"/>
    <property type="evidence" value="ECO:0007669"/>
    <property type="project" value="InterPro"/>
</dbReference>
<dbReference type="EMBL" id="QZJZ01000047">
    <property type="protein sequence ID" value="RJP59555.1"/>
    <property type="molecule type" value="Genomic_DNA"/>
</dbReference>
<accession>A0A3A4R0C2</accession>
<keyword evidence="5" id="KW-0067">ATP-binding</keyword>
<evidence type="ECO:0000256" key="1">
    <source>
        <dbReference type="SAM" id="MobiDB-lite"/>
    </source>
</evidence>
<gene>
    <name evidence="5" type="ORF">C4541_05890</name>
</gene>
<feature type="transmembrane region" description="Helical" evidence="2">
    <location>
        <begin position="1530"/>
        <end position="1556"/>
    </location>
</feature>
<dbReference type="SUPFAM" id="SSF52540">
    <property type="entry name" value="P-loop containing nucleoside triphosphate hydrolases"/>
    <property type="match status" value="1"/>
</dbReference>
<keyword evidence="2" id="KW-0472">Membrane</keyword>
<feature type="signal peptide" evidence="3">
    <location>
        <begin position="1"/>
        <end position="31"/>
    </location>
</feature>
<reference evidence="5 6" key="1">
    <citation type="journal article" date="2017" name="ISME J.">
        <title>Energy and carbon metabolisms in a deep terrestrial subsurface fluid microbial community.</title>
        <authorList>
            <person name="Momper L."/>
            <person name="Jungbluth S.P."/>
            <person name="Lee M.D."/>
            <person name="Amend J.P."/>
        </authorList>
    </citation>
    <scope>NUCLEOTIDE SEQUENCE [LARGE SCALE GENOMIC DNA]</scope>
    <source>
        <strain evidence="5">SURF_26</strain>
    </source>
</reference>
<dbReference type="GO" id="GO:0005524">
    <property type="term" value="F:ATP binding"/>
    <property type="evidence" value="ECO:0007669"/>
    <property type="project" value="UniProtKB-KW"/>
</dbReference>
<evidence type="ECO:0000259" key="4">
    <source>
        <dbReference type="PROSITE" id="PS50893"/>
    </source>
</evidence>